<accession>X0ZKB2</accession>
<feature type="compositionally biased region" description="Basic and acidic residues" evidence="1">
    <location>
        <begin position="193"/>
        <end position="248"/>
    </location>
</feature>
<feature type="compositionally biased region" description="Polar residues" evidence="1">
    <location>
        <begin position="126"/>
        <end position="138"/>
    </location>
</feature>
<feature type="compositionally biased region" description="Basic and acidic residues" evidence="1">
    <location>
        <begin position="60"/>
        <end position="96"/>
    </location>
</feature>
<dbReference type="EMBL" id="BART01005766">
    <property type="protein sequence ID" value="GAG70085.1"/>
    <property type="molecule type" value="Genomic_DNA"/>
</dbReference>
<reference evidence="2" key="1">
    <citation type="journal article" date="2014" name="Front. Microbiol.">
        <title>High frequency of phylogenetically diverse reductive dehalogenase-homologous genes in deep subseafloor sedimentary metagenomes.</title>
        <authorList>
            <person name="Kawai M."/>
            <person name="Futagami T."/>
            <person name="Toyoda A."/>
            <person name="Takaki Y."/>
            <person name="Nishi S."/>
            <person name="Hori S."/>
            <person name="Arai W."/>
            <person name="Tsubouchi T."/>
            <person name="Morono Y."/>
            <person name="Uchiyama I."/>
            <person name="Ito T."/>
            <person name="Fujiyama A."/>
            <person name="Inagaki F."/>
            <person name="Takami H."/>
        </authorList>
    </citation>
    <scope>NUCLEOTIDE SEQUENCE</scope>
    <source>
        <strain evidence="2">Expedition CK06-06</strain>
    </source>
</reference>
<evidence type="ECO:0000256" key="1">
    <source>
        <dbReference type="SAM" id="MobiDB-lite"/>
    </source>
</evidence>
<sequence>MPEEIEKLSTIAALMAEIAAANASIEAMKVENDDRRSKGDARYTTGKYKGMTVGEADGVDMGRWRNMPDEQRDKFRDVNNADVARNELAAKKKDEEAYQLGRKRADINAADKHKRDKLYGTGSTGGTPNPVSDPNAPQTPEAAQRGATANDPSMGGGDTASPDFDSNKSEGYWAKQAGGASKGAPKPNPVKNVAEKPDSEMTYAEKKAKRWEETGVSTKKTEFEAERARQDEQAQNLIDDKINKREDLTATSRANQDAVDAAEEKKYADGKATRLAERTSGQIAREADPSLMAAHDKARVERQKKRDYNAANPSMLKSMTSSDPKTRESFDNTLLGRSVDEVKEIAQPIVSGIISATAGIVGLNQLNSLSWIFWDSIWDY</sequence>
<comment type="caution">
    <text evidence="2">The sequence shown here is derived from an EMBL/GenBank/DDBJ whole genome shotgun (WGS) entry which is preliminary data.</text>
</comment>
<feature type="compositionally biased region" description="Basic and acidic residues" evidence="1">
    <location>
        <begin position="262"/>
        <end position="276"/>
    </location>
</feature>
<organism evidence="2">
    <name type="scientific">marine sediment metagenome</name>
    <dbReference type="NCBI Taxonomy" id="412755"/>
    <lineage>
        <taxon>unclassified sequences</taxon>
        <taxon>metagenomes</taxon>
        <taxon>ecological metagenomes</taxon>
    </lineage>
</organism>
<feature type="region of interest" description="Disordered" evidence="1">
    <location>
        <begin position="58"/>
        <end position="276"/>
    </location>
</feature>
<proteinExistence type="predicted"/>
<feature type="compositionally biased region" description="Basic and acidic residues" evidence="1">
    <location>
        <begin position="103"/>
        <end position="113"/>
    </location>
</feature>
<dbReference type="AlphaFoldDB" id="X0ZKB2"/>
<evidence type="ECO:0000313" key="2">
    <source>
        <dbReference type="EMBL" id="GAG70085.1"/>
    </source>
</evidence>
<protein>
    <submittedName>
        <fullName evidence="2">Uncharacterized protein</fullName>
    </submittedName>
</protein>
<gene>
    <name evidence="2" type="ORF">S01H4_13063</name>
</gene>
<name>X0ZKB2_9ZZZZ</name>